<gene>
    <name evidence="5" type="ORF">FHR83_001486</name>
</gene>
<keyword evidence="2" id="KW-0067">ATP-binding</keyword>
<dbReference type="InterPro" id="IPR000792">
    <property type="entry name" value="Tscrpt_reg_LuxR_C"/>
</dbReference>
<dbReference type="GO" id="GO:0003677">
    <property type="term" value="F:DNA binding"/>
    <property type="evidence" value="ECO:0007669"/>
    <property type="project" value="UniProtKB-KW"/>
</dbReference>
<dbReference type="Gene3D" id="1.10.10.10">
    <property type="entry name" value="Winged helix-like DNA-binding domain superfamily/Winged helix DNA-binding domain"/>
    <property type="match status" value="1"/>
</dbReference>
<dbReference type="PRINTS" id="PR00038">
    <property type="entry name" value="HTHLUXR"/>
</dbReference>
<feature type="compositionally biased region" description="Polar residues" evidence="3">
    <location>
        <begin position="548"/>
        <end position="570"/>
    </location>
</feature>
<reference evidence="5 6" key="1">
    <citation type="submission" date="2020-08" db="EMBL/GenBank/DDBJ databases">
        <title>Genomic Encyclopedia of Type Strains, Phase III (KMG-III): the genomes of soil and plant-associated and newly described type strains.</title>
        <authorList>
            <person name="Whitman W."/>
        </authorList>
    </citation>
    <scope>NUCLEOTIDE SEQUENCE [LARGE SCALE GENOMIC DNA]</scope>
    <source>
        <strain evidence="5 6">CECT 3287</strain>
    </source>
</reference>
<dbReference type="InterPro" id="IPR016032">
    <property type="entry name" value="Sig_transdc_resp-reg_C-effctor"/>
</dbReference>
<feature type="region of interest" description="Disordered" evidence="3">
    <location>
        <begin position="706"/>
        <end position="729"/>
    </location>
</feature>
<dbReference type="Proteomes" id="UP000590749">
    <property type="component" value="Unassembled WGS sequence"/>
</dbReference>
<name>A0A7W5FD12_9ACTN</name>
<dbReference type="CDD" id="cd06170">
    <property type="entry name" value="LuxR_C_like"/>
    <property type="match status" value="1"/>
</dbReference>
<protein>
    <submittedName>
        <fullName evidence="5">DNA-binding CsgD family transcriptional regulator</fullName>
    </submittedName>
</protein>
<keyword evidence="1" id="KW-0547">Nucleotide-binding</keyword>
<dbReference type="InterPro" id="IPR027417">
    <property type="entry name" value="P-loop_NTPase"/>
</dbReference>
<feature type="region of interest" description="Disordered" evidence="3">
    <location>
        <begin position="539"/>
        <end position="623"/>
    </location>
</feature>
<evidence type="ECO:0000313" key="5">
    <source>
        <dbReference type="EMBL" id="MBB3093837.1"/>
    </source>
</evidence>
<evidence type="ECO:0000256" key="1">
    <source>
        <dbReference type="ARBA" id="ARBA00022741"/>
    </source>
</evidence>
<dbReference type="PROSITE" id="PS50043">
    <property type="entry name" value="HTH_LUXR_2"/>
    <property type="match status" value="1"/>
</dbReference>
<dbReference type="GO" id="GO:0006355">
    <property type="term" value="P:regulation of DNA-templated transcription"/>
    <property type="evidence" value="ECO:0007669"/>
    <property type="project" value="InterPro"/>
</dbReference>
<dbReference type="InterPro" id="IPR041664">
    <property type="entry name" value="AAA_16"/>
</dbReference>
<dbReference type="GO" id="GO:0005524">
    <property type="term" value="F:ATP binding"/>
    <property type="evidence" value="ECO:0007669"/>
    <property type="project" value="UniProtKB-KW"/>
</dbReference>
<dbReference type="SUPFAM" id="SSF52540">
    <property type="entry name" value="P-loop containing nucleoside triphosphate hydrolases"/>
    <property type="match status" value="1"/>
</dbReference>
<dbReference type="SMART" id="SM00421">
    <property type="entry name" value="HTH_LUXR"/>
    <property type="match status" value="1"/>
</dbReference>
<dbReference type="GO" id="GO:0005737">
    <property type="term" value="C:cytoplasm"/>
    <property type="evidence" value="ECO:0007669"/>
    <property type="project" value="TreeGrafter"/>
</dbReference>
<dbReference type="RefSeq" id="WP_183217872.1">
    <property type="nucleotide sequence ID" value="NZ_BMPW01000002.1"/>
</dbReference>
<dbReference type="PANTHER" id="PTHR16305:SF35">
    <property type="entry name" value="TRANSCRIPTIONAL ACTIVATOR DOMAIN"/>
    <property type="match status" value="1"/>
</dbReference>
<feature type="domain" description="HTH luxR-type" evidence="4">
    <location>
        <begin position="1019"/>
        <end position="1079"/>
    </location>
</feature>
<sequence length="1079" mass="111024">MALQGRAGECGRLREFVRALHGGLGDALVLVGDPGSGKTALLEEAVTGVSGLRVIRVAGVEAESGFPYAALHRLLIPVLPLASTILPPDDLRALHAAFGPADDPPAGPEPVVRAVAALLDGLAVEHPVLCCADDAHWFDRESLAVLAAVARRLPGVALEPARTRPGAAREPRRTVPDITLEPAHALPTVTLKSAHKPPGVTAEPTHNPPSVTAEPTHTPAGIAAEPTHTVSSVGLEGVRALPDVAVVPGGRKPPRWAEGGRPGVGLILAAREIPAGWGRFPVLEVAGLGAADGAAFLRSVVAGPLDALVAARLVAGTGGNPLALIDLGRELSADQLAGARSLPDPLPAGSRIEEFHLRRARELPEDTRTWLLIAAAEPGGDIARIVAAADRLGIVPGAAGSAVAAGILTLGVTAVFRSPLARSAIYSGATGDRRRAVHAALAAVTGPSGDAGRWAWHLAGACAGLDETVARALAGAADRACERGGYAARAAFLTRAAELTPGAGRAERLLDAAEAALVAGAPLQARRLADAALQANTPLSVRRPADTTVATDTPQPAQRTAHTTLETDTPQPVRRPTHTTVATDTPRPAQRPTHTALEEGSPQPVWRPEGGAGGPRERPVAGEPGAGVVRGRAMLVEAGAVGLSGRAAAYTEGSLICLEAARAIGESEPRLARGALLEAVEHLIRAGNAGPGAGLAEIAEAAARPPGGGGAARVSGADPTARVDGPFQDGATSGSAVVEQQLRAFGTLVAEGCAAAVPEVRRAVGMLLAPDIPDDVVLRRHLTAATLSALLWDSGVEHAVWRRVVRTARRSGARFPLLTGLYGAADAAARLGDVAAVRESLAEAERVCAEIGVHPRPDRLAEGAVAEALGRGDYQRARVLAGQVAAADVLGTHARVLPDLVEAAVRSGDPETAGTALARFTGLAEAAGTGWALGVLAWTRALVAGAGEAEPLYRRAVALLAEAGARADLARAHLLYGEWLRRRRRRRDARDELRRAASMFEAMGARGYAERAARELDAAEGAGGSLTPQELTIARLAAAGATNGEIAARLFLSANTVDHHLRKVFRKLDVTSRRRLPPV</sequence>
<dbReference type="Pfam" id="PF00196">
    <property type="entry name" value="GerE"/>
    <property type="match status" value="1"/>
</dbReference>
<evidence type="ECO:0000256" key="3">
    <source>
        <dbReference type="SAM" id="MobiDB-lite"/>
    </source>
</evidence>
<evidence type="ECO:0000256" key="2">
    <source>
        <dbReference type="ARBA" id="ARBA00022840"/>
    </source>
</evidence>
<keyword evidence="6" id="KW-1185">Reference proteome</keyword>
<evidence type="ECO:0000313" key="6">
    <source>
        <dbReference type="Proteomes" id="UP000590749"/>
    </source>
</evidence>
<feature type="region of interest" description="Disordered" evidence="3">
    <location>
        <begin position="194"/>
        <end position="217"/>
    </location>
</feature>
<dbReference type="PANTHER" id="PTHR16305">
    <property type="entry name" value="TESTICULAR SOLUBLE ADENYLYL CYCLASE"/>
    <property type="match status" value="1"/>
</dbReference>
<proteinExistence type="predicted"/>
<dbReference type="GO" id="GO:0004016">
    <property type="term" value="F:adenylate cyclase activity"/>
    <property type="evidence" value="ECO:0007669"/>
    <property type="project" value="TreeGrafter"/>
</dbReference>
<keyword evidence="5" id="KW-0238">DNA-binding</keyword>
<organism evidence="5 6">
    <name type="scientific">Actinoplanes campanulatus</name>
    <dbReference type="NCBI Taxonomy" id="113559"/>
    <lineage>
        <taxon>Bacteria</taxon>
        <taxon>Bacillati</taxon>
        <taxon>Actinomycetota</taxon>
        <taxon>Actinomycetes</taxon>
        <taxon>Micromonosporales</taxon>
        <taxon>Micromonosporaceae</taxon>
        <taxon>Actinoplanes</taxon>
    </lineage>
</organism>
<dbReference type="SUPFAM" id="SSF46894">
    <property type="entry name" value="C-terminal effector domain of the bipartite response regulators"/>
    <property type="match status" value="1"/>
</dbReference>
<evidence type="ECO:0000259" key="4">
    <source>
        <dbReference type="PROSITE" id="PS50043"/>
    </source>
</evidence>
<accession>A0A7W5FD12</accession>
<dbReference type="InterPro" id="IPR036388">
    <property type="entry name" value="WH-like_DNA-bd_sf"/>
</dbReference>
<dbReference type="Pfam" id="PF13191">
    <property type="entry name" value="AAA_16"/>
    <property type="match status" value="1"/>
</dbReference>
<dbReference type="EMBL" id="JACHXF010000002">
    <property type="protein sequence ID" value="MBB3093837.1"/>
    <property type="molecule type" value="Genomic_DNA"/>
</dbReference>
<comment type="caution">
    <text evidence="5">The sequence shown here is derived from an EMBL/GenBank/DDBJ whole genome shotgun (WGS) entry which is preliminary data.</text>
</comment>
<dbReference type="AlphaFoldDB" id="A0A7W5FD12"/>